<evidence type="ECO:0000259" key="1">
    <source>
        <dbReference type="Pfam" id="PF01385"/>
    </source>
</evidence>
<gene>
    <name evidence="2" type="ORF">DNU24_21650</name>
</gene>
<dbReference type="InterPro" id="IPR001959">
    <property type="entry name" value="Transposase"/>
</dbReference>
<dbReference type="Pfam" id="PF01385">
    <property type="entry name" value="OrfB_IS605"/>
    <property type="match status" value="1"/>
</dbReference>
<reference evidence="2" key="1">
    <citation type="submission" date="2018-06" db="EMBL/GenBank/DDBJ databases">
        <authorList>
            <person name="Ashton P.M."/>
            <person name="Dallman T."/>
            <person name="Nair S."/>
            <person name="De Pinna E."/>
            <person name="Peters T."/>
            <person name="Grant K."/>
        </authorList>
    </citation>
    <scope>NUCLEOTIDE SEQUENCE [LARGE SCALE GENOMIC DNA]</scope>
    <source>
        <strain evidence="2">318584</strain>
    </source>
</reference>
<sequence length="198" mass="22976">MKDLERGYKNFFQKRAAFPRFKKRGQNDAFRYPQGVKLEQANSRISLPKPGWIRYRNSREVTGEVKNVTVSQSCGKWYVSIQTEYEVADPVHNAGSMVGLDAGVTKLATLSDGTVYQPVNSFKVNQRMLVTLQRQISRKVKFSHNWQKQKRKIQQLYSRIANIRRDYLHKVTSEISKNYAMIVIEDLKVKNMSGQNRA</sequence>
<feature type="domain" description="Probable transposase IS891/IS1136/IS1341" evidence="1">
    <location>
        <begin position="80"/>
        <end position="193"/>
    </location>
</feature>
<dbReference type="AlphaFoldDB" id="A0A5Y3XFJ7"/>
<dbReference type="NCBIfam" id="NF040570">
    <property type="entry name" value="guided_TnpB"/>
    <property type="match status" value="1"/>
</dbReference>
<accession>A0A5Y3XFJ7</accession>
<evidence type="ECO:0000313" key="2">
    <source>
        <dbReference type="EMBL" id="ECJ4508201.1"/>
    </source>
</evidence>
<comment type="caution">
    <text evidence="2">The sequence shown here is derived from an EMBL/GenBank/DDBJ whole genome shotgun (WGS) entry which is preliminary data.</text>
</comment>
<proteinExistence type="predicted"/>
<dbReference type="Proteomes" id="UP000839747">
    <property type="component" value="Unassembled WGS sequence"/>
</dbReference>
<organism evidence="2">
    <name type="scientific">Salmonella enterica subsp. salamae</name>
    <dbReference type="NCBI Taxonomy" id="59202"/>
    <lineage>
        <taxon>Bacteria</taxon>
        <taxon>Pseudomonadati</taxon>
        <taxon>Pseudomonadota</taxon>
        <taxon>Gammaproteobacteria</taxon>
        <taxon>Enterobacterales</taxon>
        <taxon>Enterobacteriaceae</taxon>
        <taxon>Salmonella</taxon>
    </lineage>
</organism>
<name>A0A5Y3XFJ7_SALER</name>
<protein>
    <recommendedName>
        <fullName evidence="1">Probable transposase IS891/IS1136/IS1341 domain-containing protein</fullName>
    </recommendedName>
</protein>
<dbReference type="EMBL" id="AAIYKG010000031">
    <property type="protein sequence ID" value="ECJ4508201.1"/>
    <property type="molecule type" value="Genomic_DNA"/>
</dbReference>